<dbReference type="EMBL" id="JACIIU010000022">
    <property type="protein sequence ID" value="MBB6262289.1"/>
    <property type="molecule type" value="Genomic_DNA"/>
</dbReference>
<protein>
    <recommendedName>
        <fullName evidence="3">DUF4432 family protein</fullName>
    </recommendedName>
</protein>
<dbReference type="RefSeq" id="WP_184224428.1">
    <property type="nucleotide sequence ID" value="NZ_JACIIU010000022.1"/>
</dbReference>
<reference evidence="1 2" key="1">
    <citation type="submission" date="2020-08" db="EMBL/GenBank/DDBJ databases">
        <title>Genomic Encyclopedia of Type Strains, Phase IV (KMG-IV): sequencing the most valuable type-strain genomes for metagenomic binning, comparative biology and taxonomic classification.</title>
        <authorList>
            <person name="Goeker M."/>
        </authorList>
    </citation>
    <scope>NUCLEOTIDE SEQUENCE [LARGE SCALE GENOMIC DNA]</scope>
    <source>
        <strain evidence="1 2">DSM 22336</strain>
    </source>
</reference>
<dbReference type="Gene3D" id="2.70.98.10">
    <property type="match status" value="1"/>
</dbReference>
<comment type="caution">
    <text evidence="1">The sequence shown here is derived from an EMBL/GenBank/DDBJ whole genome shotgun (WGS) entry which is preliminary data.</text>
</comment>
<keyword evidence="2" id="KW-1185">Reference proteome</keyword>
<dbReference type="CDD" id="cd09023">
    <property type="entry name" value="Aldose_epim_Ec_c4013"/>
    <property type="match status" value="1"/>
</dbReference>
<sequence>MTHPAKDLSHSELRQRTVDGRGLADIRLLQMDDGPGRGQRLLQCRNAVGVTIEIAVDRGFDIASLLWRGVNIGWNSANALPWPLNSADAENGVGFYRNFDGFIVTCGLDHIGGAREGDASHFIHKHRKQVYYPLHGRISAQRATISGYGINWECDVPEIWAEAVIRQSSVFGENLVLHRRIKLDVFSGKIRIDDKVENRGFRPTPHAILYHVNFGYPFLNENIRLSGDIDAGLMHTFNAEDKRADDDYVDYFQEFPLKSDRDLVTVGLQNKSFAGDVNLKMSFSCQSLPKFGIWRAFQSGVYALGLEPTNPQIHDEKQKQCLQTLAAQESKNYSLEIEISS</sequence>
<accession>A0A841M3E1</accession>
<evidence type="ECO:0000313" key="1">
    <source>
        <dbReference type="EMBL" id="MBB6262289.1"/>
    </source>
</evidence>
<dbReference type="InterPro" id="IPR014718">
    <property type="entry name" value="GH-type_carb-bd"/>
</dbReference>
<organism evidence="1 2">
    <name type="scientific">Paenochrobactrum gallinarii</name>
    <dbReference type="NCBI Taxonomy" id="643673"/>
    <lineage>
        <taxon>Bacteria</taxon>
        <taxon>Pseudomonadati</taxon>
        <taxon>Pseudomonadota</taxon>
        <taxon>Alphaproteobacteria</taxon>
        <taxon>Hyphomicrobiales</taxon>
        <taxon>Brucellaceae</taxon>
        <taxon>Paenochrobactrum</taxon>
    </lineage>
</organism>
<proteinExistence type="predicted"/>
<name>A0A841M3E1_9HYPH</name>
<dbReference type="GO" id="GO:0030246">
    <property type="term" value="F:carbohydrate binding"/>
    <property type="evidence" value="ECO:0007669"/>
    <property type="project" value="InterPro"/>
</dbReference>
<dbReference type="InterPro" id="IPR027839">
    <property type="entry name" value="DUF4432"/>
</dbReference>
<evidence type="ECO:0008006" key="3">
    <source>
        <dbReference type="Google" id="ProtNLM"/>
    </source>
</evidence>
<evidence type="ECO:0000313" key="2">
    <source>
        <dbReference type="Proteomes" id="UP000555393"/>
    </source>
</evidence>
<dbReference type="AlphaFoldDB" id="A0A841M3E1"/>
<gene>
    <name evidence="1" type="ORF">FHS77_002861</name>
</gene>
<dbReference type="Proteomes" id="UP000555393">
    <property type="component" value="Unassembled WGS sequence"/>
</dbReference>
<dbReference type="Pfam" id="PF14486">
    <property type="entry name" value="DUF4432"/>
    <property type="match status" value="1"/>
</dbReference>